<evidence type="ECO:0000256" key="6">
    <source>
        <dbReference type="RuleBase" id="RU000716"/>
    </source>
</evidence>
<dbReference type="CDD" id="cd06171">
    <property type="entry name" value="Sigma70_r4"/>
    <property type="match status" value="1"/>
</dbReference>
<keyword evidence="3 6" id="KW-0731">Sigma factor</keyword>
<comment type="caution">
    <text evidence="9">The sequence shown here is derived from an EMBL/GenBank/DDBJ whole genome shotgun (WGS) entry which is preliminary data.</text>
</comment>
<accession>A0A023BX82</accession>
<dbReference type="GO" id="GO:0006352">
    <property type="term" value="P:DNA-templated transcription initiation"/>
    <property type="evidence" value="ECO:0007669"/>
    <property type="project" value="InterPro"/>
</dbReference>
<evidence type="ECO:0000256" key="4">
    <source>
        <dbReference type="ARBA" id="ARBA00023125"/>
    </source>
</evidence>
<evidence type="ECO:0000256" key="1">
    <source>
        <dbReference type="ARBA" id="ARBA00010641"/>
    </source>
</evidence>
<dbReference type="eggNOG" id="COG1595">
    <property type="taxonomic scope" value="Bacteria"/>
</dbReference>
<keyword evidence="5 6" id="KW-0804">Transcription</keyword>
<dbReference type="STRING" id="1317122.ATO12_13090"/>
<keyword evidence="10" id="KW-1185">Reference proteome</keyword>
<protein>
    <recommendedName>
        <fullName evidence="6">RNA polymerase sigma factor</fullName>
    </recommendedName>
</protein>
<dbReference type="InterPro" id="IPR000838">
    <property type="entry name" value="RNA_pol_sigma70_ECF_CS"/>
</dbReference>
<dbReference type="Pfam" id="PF08281">
    <property type="entry name" value="Sigma70_r4_2"/>
    <property type="match status" value="1"/>
</dbReference>
<dbReference type="InterPro" id="IPR014284">
    <property type="entry name" value="RNA_pol_sigma-70_dom"/>
</dbReference>
<dbReference type="PANTHER" id="PTHR43133:SF46">
    <property type="entry name" value="RNA POLYMERASE SIGMA-70 FACTOR ECF SUBFAMILY"/>
    <property type="match status" value="1"/>
</dbReference>
<dbReference type="Gene3D" id="1.10.1740.10">
    <property type="match status" value="1"/>
</dbReference>
<dbReference type="AlphaFoldDB" id="A0A023BX82"/>
<dbReference type="NCBIfam" id="TIGR02937">
    <property type="entry name" value="sigma70-ECF"/>
    <property type="match status" value="1"/>
</dbReference>
<proteinExistence type="inferred from homology"/>
<dbReference type="InterPro" id="IPR036388">
    <property type="entry name" value="WH-like_DNA-bd_sf"/>
</dbReference>
<evidence type="ECO:0000256" key="3">
    <source>
        <dbReference type="ARBA" id="ARBA00023082"/>
    </source>
</evidence>
<sequence length="188" mass="22312">MNKKEQDRLVKACKKGNRDAMEKIYNTFAPRMIAVGLRYCVNQSDAEDIVQEAFIKVFKGIQKYRHKGTLRSWIERIVVNCAIDHWHKMKKTIHVDHEDFIDKNEIQELEEPEKDHLSKEISIERLRILIGDLPEQYRYVLNLYAIEGYSHKEIGEMLNIKESTSRSNYTRARKKLLERMRNSGVVKF</sequence>
<evidence type="ECO:0000259" key="7">
    <source>
        <dbReference type="Pfam" id="PF04542"/>
    </source>
</evidence>
<dbReference type="GO" id="GO:0003677">
    <property type="term" value="F:DNA binding"/>
    <property type="evidence" value="ECO:0007669"/>
    <property type="project" value="UniProtKB-KW"/>
</dbReference>
<dbReference type="SUPFAM" id="SSF88946">
    <property type="entry name" value="Sigma2 domain of RNA polymerase sigma factors"/>
    <property type="match status" value="1"/>
</dbReference>
<dbReference type="GO" id="GO:0016987">
    <property type="term" value="F:sigma factor activity"/>
    <property type="evidence" value="ECO:0007669"/>
    <property type="project" value="UniProtKB-KW"/>
</dbReference>
<dbReference type="EMBL" id="AQRA01000003">
    <property type="protein sequence ID" value="EZH74697.1"/>
    <property type="molecule type" value="Genomic_DNA"/>
</dbReference>
<feature type="domain" description="RNA polymerase sigma-70 region 2" evidence="7">
    <location>
        <begin position="25"/>
        <end position="89"/>
    </location>
</feature>
<dbReference type="InterPro" id="IPR013324">
    <property type="entry name" value="RNA_pol_sigma_r3/r4-like"/>
</dbReference>
<dbReference type="InterPro" id="IPR013325">
    <property type="entry name" value="RNA_pol_sigma_r2"/>
</dbReference>
<keyword evidence="4 6" id="KW-0238">DNA-binding</keyword>
<dbReference type="InterPro" id="IPR013249">
    <property type="entry name" value="RNA_pol_sigma70_r4_t2"/>
</dbReference>
<reference evidence="9 10" key="1">
    <citation type="submission" date="2014-04" db="EMBL/GenBank/DDBJ databases">
        <title>Aquimarina sp. 22II-S11-z7 Genome Sequencing.</title>
        <authorList>
            <person name="Lai Q."/>
        </authorList>
    </citation>
    <scope>NUCLEOTIDE SEQUENCE [LARGE SCALE GENOMIC DNA]</scope>
    <source>
        <strain evidence="9 10">22II-S11-z7</strain>
    </source>
</reference>
<dbReference type="InterPro" id="IPR007627">
    <property type="entry name" value="RNA_pol_sigma70_r2"/>
</dbReference>
<organism evidence="9 10">
    <name type="scientific">Aquimarina atlantica</name>
    <dbReference type="NCBI Taxonomy" id="1317122"/>
    <lineage>
        <taxon>Bacteria</taxon>
        <taxon>Pseudomonadati</taxon>
        <taxon>Bacteroidota</taxon>
        <taxon>Flavobacteriia</taxon>
        <taxon>Flavobacteriales</taxon>
        <taxon>Flavobacteriaceae</taxon>
        <taxon>Aquimarina</taxon>
    </lineage>
</organism>
<name>A0A023BX82_9FLAO</name>
<feature type="domain" description="RNA polymerase sigma factor 70 region 4 type 2" evidence="8">
    <location>
        <begin position="126"/>
        <end position="176"/>
    </location>
</feature>
<evidence type="ECO:0000313" key="9">
    <source>
        <dbReference type="EMBL" id="EZH74697.1"/>
    </source>
</evidence>
<dbReference type="OrthoDB" id="1056775at2"/>
<dbReference type="PANTHER" id="PTHR43133">
    <property type="entry name" value="RNA POLYMERASE ECF-TYPE SIGMA FACTO"/>
    <property type="match status" value="1"/>
</dbReference>
<evidence type="ECO:0000313" key="10">
    <source>
        <dbReference type="Proteomes" id="UP000023541"/>
    </source>
</evidence>
<evidence type="ECO:0000256" key="5">
    <source>
        <dbReference type="ARBA" id="ARBA00023163"/>
    </source>
</evidence>
<evidence type="ECO:0000256" key="2">
    <source>
        <dbReference type="ARBA" id="ARBA00023015"/>
    </source>
</evidence>
<dbReference type="Gene3D" id="1.10.10.10">
    <property type="entry name" value="Winged helix-like DNA-binding domain superfamily/Winged helix DNA-binding domain"/>
    <property type="match status" value="1"/>
</dbReference>
<dbReference type="PROSITE" id="PS01063">
    <property type="entry name" value="SIGMA70_ECF"/>
    <property type="match status" value="1"/>
</dbReference>
<dbReference type="RefSeq" id="WP_034241308.1">
    <property type="nucleotide sequence ID" value="NZ_AQRA01000003.1"/>
</dbReference>
<dbReference type="InterPro" id="IPR039425">
    <property type="entry name" value="RNA_pol_sigma-70-like"/>
</dbReference>
<comment type="similarity">
    <text evidence="1 6">Belongs to the sigma-70 factor family. ECF subfamily.</text>
</comment>
<dbReference type="Pfam" id="PF04542">
    <property type="entry name" value="Sigma70_r2"/>
    <property type="match status" value="1"/>
</dbReference>
<dbReference type="Proteomes" id="UP000023541">
    <property type="component" value="Unassembled WGS sequence"/>
</dbReference>
<keyword evidence="2 6" id="KW-0805">Transcription regulation</keyword>
<evidence type="ECO:0000259" key="8">
    <source>
        <dbReference type="Pfam" id="PF08281"/>
    </source>
</evidence>
<gene>
    <name evidence="9" type="ORF">ATO12_13090</name>
</gene>
<dbReference type="SUPFAM" id="SSF88659">
    <property type="entry name" value="Sigma3 and sigma4 domains of RNA polymerase sigma factors"/>
    <property type="match status" value="1"/>
</dbReference>